<dbReference type="Proteomes" id="UP000626148">
    <property type="component" value="Unassembled WGS sequence"/>
</dbReference>
<reference evidence="2" key="1">
    <citation type="journal article" date="2014" name="Int. J. Syst. Evol. Microbiol.">
        <title>Complete genome sequence of Corynebacterium casei LMG S-19264T (=DSM 44701T), isolated from a smear-ripened cheese.</title>
        <authorList>
            <consortium name="US DOE Joint Genome Institute (JGI-PGF)"/>
            <person name="Walter F."/>
            <person name="Albersmeier A."/>
            <person name="Kalinowski J."/>
            <person name="Ruckert C."/>
        </authorList>
    </citation>
    <scope>NUCLEOTIDE SEQUENCE</scope>
    <source>
        <strain evidence="2">KCTC 22169</strain>
    </source>
</reference>
<keyword evidence="3" id="KW-1185">Reference proteome</keyword>
<evidence type="ECO:0000313" key="2">
    <source>
        <dbReference type="EMBL" id="GGX50958.1"/>
    </source>
</evidence>
<gene>
    <name evidence="2" type="ORF">GCM10007392_17710</name>
</gene>
<evidence type="ECO:0000256" key="1">
    <source>
        <dbReference type="SAM" id="MobiDB-lite"/>
    </source>
</evidence>
<name>A0A918K6E7_9GAMM</name>
<accession>A0A918K6E7</accession>
<reference evidence="2" key="2">
    <citation type="submission" date="2020-09" db="EMBL/GenBank/DDBJ databases">
        <authorList>
            <person name="Sun Q."/>
            <person name="Kim S."/>
        </authorList>
    </citation>
    <scope>NUCLEOTIDE SEQUENCE</scope>
    <source>
        <strain evidence="2">KCTC 22169</strain>
    </source>
</reference>
<sequence>MAGQIDGPDFDAFDNIAHRLEAHGVVEKAVERKHRSAPPEPNPLDTSIQ</sequence>
<dbReference type="EMBL" id="BMXR01000004">
    <property type="protein sequence ID" value="GGX50958.1"/>
    <property type="molecule type" value="Genomic_DNA"/>
</dbReference>
<evidence type="ECO:0000313" key="3">
    <source>
        <dbReference type="Proteomes" id="UP000626148"/>
    </source>
</evidence>
<comment type="caution">
    <text evidence="2">The sequence shown here is derived from an EMBL/GenBank/DDBJ whole genome shotgun (WGS) entry which is preliminary data.</text>
</comment>
<protein>
    <submittedName>
        <fullName evidence="2">Uncharacterized protein</fullName>
    </submittedName>
</protein>
<dbReference type="AlphaFoldDB" id="A0A918K6E7"/>
<feature type="region of interest" description="Disordered" evidence="1">
    <location>
        <begin position="29"/>
        <end position="49"/>
    </location>
</feature>
<proteinExistence type="predicted"/>
<organism evidence="2 3">
    <name type="scientific">Saccharospirillum salsuginis</name>
    <dbReference type="NCBI Taxonomy" id="418750"/>
    <lineage>
        <taxon>Bacteria</taxon>
        <taxon>Pseudomonadati</taxon>
        <taxon>Pseudomonadota</taxon>
        <taxon>Gammaproteobacteria</taxon>
        <taxon>Oceanospirillales</taxon>
        <taxon>Saccharospirillaceae</taxon>
        <taxon>Saccharospirillum</taxon>
    </lineage>
</organism>